<dbReference type="Proteomes" id="UP000244090">
    <property type="component" value="Unassembled WGS sequence"/>
</dbReference>
<feature type="transmembrane region" description="Helical" evidence="2">
    <location>
        <begin position="108"/>
        <end position="127"/>
    </location>
</feature>
<dbReference type="PANTHER" id="PTHR16214:SF3">
    <property type="entry name" value="TRANSMEMBRANE PROTEIN 260"/>
    <property type="match status" value="1"/>
</dbReference>
<keyword evidence="1" id="KW-0802">TPR repeat</keyword>
<keyword evidence="4" id="KW-1185">Reference proteome</keyword>
<name>A0A2T6C3F9_9FLAO</name>
<dbReference type="PROSITE" id="PS50005">
    <property type="entry name" value="TPR"/>
    <property type="match status" value="1"/>
</dbReference>
<protein>
    <submittedName>
        <fullName evidence="3">Uncharacterized protein DUF2723</fullName>
    </submittedName>
</protein>
<dbReference type="RefSeq" id="WP_108113828.1">
    <property type="nucleotide sequence ID" value="NZ_QBKT01000002.1"/>
</dbReference>
<reference evidence="3 4" key="1">
    <citation type="submission" date="2018-04" db="EMBL/GenBank/DDBJ databases">
        <title>Genomic Encyclopedia of Archaeal and Bacterial Type Strains, Phase II (KMG-II): from individual species to whole genera.</title>
        <authorList>
            <person name="Goeker M."/>
        </authorList>
    </citation>
    <scope>NUCLEOTIDE SEQUENCE [LARGE SCALE GENOMIC DNA]</scope>
    <source>
        <strain evidence="3 4">DSM 25731</strain>
    </source>
</reference>
<feature type="transmembrane region" description="Helical" evidence="2">
    <location>
        <begin position="501"/>
        <end position="518"/>
    </location>
</feature>
<feature type="transmembrane region" description="Helical" evidence="2">
    <location>
        <begin position="556"/>
        <end position="576"/>
    </location>
</feature>
<evidence type="ECO:0000256" key="2">
    <source>
        <dbReference type="SAM" id="Phobius"/>
    </source>
</evidence>
<proteinExistence type="predicted"/>
<dbReference type="Pfam" id="PF11028">
    <property type="entry name" value="TMEM260-like"/>
    <property type="match status" value="1"/>
</dbReference>
<dbReference type="OrthoDB" id="9807602at2"/>
<feature type="transmembrane region" description="Helical" evidence="2">
    <location>
        <begin position="139"/>
        <end position="157"/>
    </location>
</feature>
<evidence type="ECO:0000256" key="1">
    <source>
        <dbReference type="PROSITE-ProRule" id="PRU00339"/>
    </source>
</evidence>
<dbReference type="PANTHER" id="PTHR16214">
    <property type="entry name" value="TRANSMEMBRANE PROTEIN 260"/>
    <property type="match status" value="1"/>
</dbReference>
<accession>A0A2T6C3F9</accession>
<feature type="transmembrane region" description="Helical" evidence="2">
    <location>
        <begin position="7"/>
        <end position="31"/>
    </location>
</feature>
<feature type="transmembrane region" description="Helical" evidence="2">
    <location>
        <begin position="284"/>
        <end position="302"/>
    </location>
</feature>
<dbReference type="Gene3D" id="1.25.40.10">
    <property type="entry name" value="Tetratricopeptide repeat domain"/>
    <property type="match status" value="1"/>
</dbReference>
<organism evidence="3 4">
    <name type="scientific">Kordia periserrulae</name>
    <dbReference type="NCBI Taxonomy" id="701523"/>
    <lineage>
        <taxon>Bacteria</taxon>
        <taxon>Pseudomonadati</taxon>
        <taxon>Bacteroidota</taxon>
        <taxon>Flavobacteriia</taxon>
        <taxon>Flavobacteriales</taxon>
        <taxon>Flavobacteriaceae</taxon>
        <taxon>Kordia</taxon>
    </lineage>
</organism>
<dbReference type="SUPFAM" id="SSF48452">
    <property type="entry name" value="TPR-like"/>
    <property type="match status" value="1"/>
</dbReference>
<dbReference type="InterPro" id="IPR052724">
    <property type="entry name" value="GT117_domain-containing"/>
</dbReference>
<feature type="transmembrane region" description="Helical" evidence="2">
    <location>
        <begin position="79"/>
        <end position="102"/>
    </location>
</feature>
<evidence type="ECO:0000313" key="4">
    <source>
        <dbReference type="Proteomes" id="UP000244090"/>
    </source>
</evidence>
<keyword evidence="2" id="KW-1133">Transmembrane helix</keyword>
<comment type="caution">
    <text evidence="3">The sequence shown here is derived from an EMBL/GenBank/DDBJ whole genome shotgun (WGS) entry which is preliminary data.</text>
</comment>
<feature type="transmembrane region" description="Helical" evidence="2">
    <location>
        <begin position="523"/>
        <end position="544"/>
    </location>
</feature>
<dbReference type="AlphaFoldDB" id="A0A2T6C3F9"/>
<evidence type="ECO:0000313" key="3">
    <source>
        <dbReference type="EMBL" id="PTX62849.1"/>
    </source>
</evidence>
<gene>
    <name evidence="3" type="ORF">C8N46_102249</name>
</gene>
<sequence length="1017" mass="116120">MPKAEKICSWILFISIFLVYAISAPNTISFWDSPEFIASNYTLQASHPPGAPFYTILCKLLLSFFPASKAALISNLISAFFGALTCMLLFRITINIAARVLSATKSKAVTTVSLISGVVAALTLAFSDSFWTASTEAEVYTLSFALITGMMYLMLLWEQASTRTKEIKYAFFIAFLLGISTGVHLITIAIVIPFSVIIAHKKFGLTIKSFFVAILAGCAAFVIIYSFIVQGLIKLANSSDIWLVNAFKAPLNSGVLMVVIFIIIAVSSLLYFSKKRHKTQLHHITLGMIFFLVGMSSFFMPLQRADVNLMIADSIKNSNKMLQYVRAEQFGVGAIPLIKGPVYNAPLDKDVAFVDGQPEYRFNEKTKTYDITHDGKFKEVNYAKEFTIFFPRLFDKGDAEKYKAWTPIYGEAIKYPVRGEVVTIQKPTFAENLSFFINYQTIWLNARYLFWNFIGRQNDHHGLGYIKDGNWISGISFFDDNRVGEQAVTPEFYKNHKGNDAYYFLPFLLGILGIMALWKHKPYFWMTLLLFLTFGIGITIYVNPVPSSILIRERDYIFMGSFVIFALWIGLSVVFLTNVLTTIKQPKIRIGIVAGIVLLAAPLQLLAKGWDNHQRGHDRFAYNFGKAYLDACPPQSILITDGDNMTFPLWYLQQVEGYRTDVRVVNFDQLHIDTHIENLQKASFDSKPVKIDLDRDFYVSGVEKLIPLQEEAKDAAVLPILFEFLKKENTRINWNGRLRHYIPSTSFSIPIDTLKVHKLFNPQKLNASYTSSITWTHAKNFYGLNEIVLMNVLLNNINERPICFAINGKKRHQINLEPYLIQHGLVNILAPIQRTNSEANPKIVDTDMMYPYIMNQVNFEGVNDADKFVRNENVTYAREILRQNYYFVAQALLEEGKTQKAITILDECVKLFPNETIPFKQFAFAIGKLYVRAGKTQKGTAICETAMQNIWDELQWMTSFDPPYPIINLRHAYRLKEIYFQMMQQFPKGIQNAPVSAQTFRSFDDAFQTWQKRNWPY</sequence>
<dbReference type="EMBL" id="QBKT01000002">
    <property type="protein sequence ID" value="PTX62849.1"/>
    <property type="molecule type" value="Genomic_DNA"/>
</dbReference>
<dbReference type="InterPro" id="IPR011990">
    <property type="entry name" value="TPR-like_helical_dom_sf"/>
</dbReference>
<feature type="repeat" description="TPR" evidence="1">
    <location>
        <begin position="882"/>
        <end position="915"/>
    </location>
</feature>
<dbReference type="InterPro" id="IPR019734">
    <property type="entry name" value="TPR_rpt"/>
</dbReference>
<feature type="transmembrane region" description="Helical" evidence="2">
    <location>
        <begin position="210"/>
        <end position="233"/>
    </location>
</feature>
<feature type="transmembrane region" description="Helical" evidence="2">
    <location>
        <begin position="169"/>
        <end position="198"/>
    </location>
</feature>
<dbReference type="InterPro" id="IPR021280">
    <property type="entry name" value="TMEM260-like"/>
</dbReference>
<feature type="transmembrane region" description="Helical" evidence="2">
    <location>
        <begin position="253"/>
        <end position="272"/>
    </location>
</feature>
<keyword evidence="2" id="KW-0812">Transmembrane</keyword>
<keyword evidence="2" id="KW-0472">Membrane</keyword>